<dbReference type="SUPFAM" id="SSF52047">
    <property type="entry name" value="RNI-like"/>
    <property type="match status" value="1"/>
</dbReference>
<evidence type="ECO:0000313" key="1">
    <source>
        <dbReference type="EMBL" id="KAK0492732.1"/>
    </source>
</evidence>
<keyword evidence="2" id="KW-1185">Reference proteome</keyword>
<dbReference type="Proteomes" id="UP001175228">
    <property type="component" value="Unassembled WGS sequence"/>
</dbReference>
<evidence type="ECO:0000313" key="2">
    <source>
        <dbReference type="Proteomes" id="UP001175228"/>
    </source>
</evidence>
<proteinExistence type="predicted"/>
<organism evidence="1 2">
    <name type="scientific">Armillaria luteobubalina</name>
    <dbReference type="NCBI Taxonomy" id="153913"/>
    <lineage>
        <taxon>Eukaryota</taxon>
        <taxon>Fungi</taxon>
        <taxon>Dikarya</taxon>
        <taxon>Basidiomycota</taxon>
        <taxon>Agaricomycotina</taxon>
        <taxon>Agaricomycetes</taxon>
        <taxon>Agaricomycetidae</taxon>
        <taxon>Agaricales</taxon>
        <taxon>Marasmiineae</taxon>
        <taxon>Physalacriaceae</taxon>
        <taxon>Armillaria</taxon>
    </lineage>
</organism>
<dbReference type="EMBL" id="JAUEPU010000028">
    <property type="protein sequence ID" value="KAK0492732.1"/>
    <property type="molecule type" value="Genomic_DNA"/>
</dbReference>
<name>A0AA39UK57_9AGAR</name>
<comment type="caution">
    <text evidence="1">The sequence shown here is derived from an EMBL/GenBank/DDBJ whole genome shotgun (WGS) entry which is preliminary data.</text>
</comment>
<reference evidence="1" key="1">
    <citation type="submission" date="2023-06" db="EMBL/GenBank/DDBJ databases">
        <authorList>
            <consortium name="Lawrence Berkeley National Laboratory"/>
            <person name="Ahrendt S."/>
            <person name="Sahu N."/>
            <person name="Indic B."/>
            <person name="Wong-Bajracharya J."/>
            <person name="Merenyi Z."/>
            <person name="Ke H.-M."/>
            <person name="Monk M."/>
            <person name="Kocsube S."/>
            <person name="Drula E."/>
            <person name="Lipzen A."/>
            <person name="Balint B."/>
            <person name="Henrissat B."/>
            <person name="Andreopoulos B."/>
            <person name="Martin F.M."/>
            <person name="Harder C.B."/>
            <person name="Rigling D."/>
            <person name="Ford K.L."/>
            <person name="Foster G.D."/>
            <person name="Pangilinan J."/>
            <person name="Papanicolaou A."/>
            <person name="Barry K."/>
            <person name="LaButti K."/>
            <person name="Viragh M."/>
            <person name="Koriabine M."/>
            <person name="Yan M."/>
            <person name="Riley R."/>
            <person name="Champramary S."/>
            <person name="Plett K.L."/>
            <person name="Tsai I.J."/>
            <person name="Slot J."/>
            <person name="Sipos G."/>
            <person name="Plett J."/>
            <person name="Nagy L.G."/>
            <person name="Grigoriev I.V."/>
        </authorList>
    </citation>
    <scope>NUCLEOTIDE SEQUENCE</scope>
    <source>
        <strain evidence="1">HWK02</strain>
    </source>
</reference>
<gene>
    <name evidence="1" type="ORF">EDD18DRAFT_1182331</name>
</gene>
<accession>A0AA39UK57</accession>
<dbReference type="AlphaFoldDB" id="A0AA39UK57"/>
<sequence length="166" mass="18750">MPVFFAEDYDWTKLASMHEPLFHAVGSSKLRYLKMGHILFATQSQFNELLGNCVALEVLNIDHVKIGAATEIHSETGQEAPEKPRSKLVELTVHTEPQSLSQIIQAFISSSSPLDVSSLIRLSLWCKCPKYRDYDLIGPVCSLLRRTQCLQHLQLFACPQVCFINM</sequence>
<protein>
    <submittedName>
        <fullName evidence="1">Uncharacterized protein</fullName>
    </submittedName>
</protein>